<feature type="transmembrane region" description="Helical" evidence="1">
    <location>
        <begin position="110"/>
        <end position="129"/>
    </location>
</feature>
<organism evidence="2 3">
    <name type="scientific">Jimgerdemannia flammicorona</name>
    <dbReference type="NCBI Taxonomy" id="994334"/>
    <lineage>
        <taxon>Eukaryota</taxon>
        <taxon>Fungi</taxon>
        <taxon>Fungi incertae sedis</taxon>
        <taxon>Mucoromycota</taxon>
        <taxon>Mucoromycotina</taxon>
        <taxon>Endogonomycetes</taxon>
        <taxon>Endogonales</taxon>
        <taxon>Endogonaceae</taxon>
        <taxon>Jimgerdemannia</taxon>
    </lineage>
</organism>
<keyword evidence="1" id="KW-1133">Transmembrane helix</keyword>
<evidence type="ECO:0000256" key="1">
    <source>
        <dbReference type="SAM" id="Phobius"/>
    </source>
</evidence>
<keyword evidence="3" id="KW-1185">Reference proteome</keyword>
<dbReference type="EMBL" id="RBNJ01002413">
    <property type="protein sequence ID" value="RUS31993.1"/>
    <property type="molecule type" value="Genomic_DNA"/>
</dbReference>
<evidence type="ECO:0000313" key="2">
    <source>
        <dbReference type="EMBL" id="RUS31993.1"/>
    </source>
</evidence>
<comment type="caution">
    <text evidence="2">The sequence shown here is derived from an EMBL/GenBank/DDBJ whole genome shotgun (WGS) entry which is preliminary data.</text>
</comment>
<sequence length="139" mass="15998">MSILSYFNAPAPTRASAHPWPQPQSAILIAGLFSLWWAFTSPDAKLRAIFGAGLICTLGKKTFVPFTTRFKEGETTRYQFFGNIIAIPFFIDNFEAVIPTRFLRIALFPFNFWAMEMTMGYIFIYLNGYNPAWAFRRML</sequence>
<keyword evidence="1" id="KW-0812">Transmembrane</keyword>
<feature type="transmembrane region" description="Helical" evidence="1">
    <location>
        <begin position="80"/>
        <end position="98"/>
    </location>
</feature>
<reference evidence="2 3" key="1">
    <citation type="journal article" date="2018" name="New Phytol.">
        <title>Phylogenomics of Endogonaceae and evolution of mycorrhizas within Mucoromycota.</title>
        <authorList>
            <person name="Chang Y."/>
            <person name="Desiro A."/>
            <person name="Na H."/>
            <person name="Sandor L."/>
            <person name="Lipzen A."/>
            <person name="Clum A."/>
            <person name="Barry K."/>
            <person name="Grigoriev I.V."/>
            <person name="Martin F.M."/>
            <person name="Stajich J.E."/>
            <person name="Smith M.E."/>
            <person name="Bonito G."/>
            <person name="Spatafora J.W."/>
        </authorList>
    </citation>
    <scope>NUCLEOTIDE SEQUENCE [LARGE SCALE GENOMIC DNA]</scope>
    <source>
        <strain evidence="2 3">AD002</strain>
    </source>
</reference>
<keyword evidence="1" id="KW-0472">Membrane</keyword>
<dbReference type="Proteomes" id="UP000274822">
    <property type="component" value="Unassembled WGS sequence"/>
</dbReference>
<feature type="transmembrane region" description="Helical" evidence="1">
    <location>
        <begin position="20"/>
        <end position="39"/>
    </location>
</feature>
<accession>A0A433QQB9</accession>
<proteinExistence type="predicted"/>
<protein>
    <submittedName>
        <fullName evidence="2">Uncharacterized protein</fullName>
    </submittedName>
</protein>
<name>A0A433QQB9_9FUNG</name>
<evidence type="ECO:0000313" key="3">
    <source>
        <dbReference type="Proteomes" id="UP000274822"/>
    </source>
</evidence>
<gene>
    <name evidence="2" type="ORF">BC938DRAFT_476550</name>
</gene>
<dbReference type="AlphaFoldDB" id="A0A433QQB9"/>